<dbReference type="InterPro" id="IPR036526">
    <property type="entry name" value="C-N_Hydrolase_sf"/>
</dbReference>
<dbReference type="Gene3D" id="3.60.110.10">
    <property type="entry name" value="Carbon-nitrogen hydrolase"/>
    <property type="match status" value="1"/>
</dbReference>
<dbReference type="InterPro" id="IPR050345">
    <property type="entry name" value="Aliph_Amidase/BUP"/>
</dbReference>
<dbReference type="RefSeq" id="WP_044346767.1">
    <property type="nucleotide sequence ID" value="NZ_AZAC01000003.1"/>
</dbReference>
<dbReference type="InterPro" id="IPR003010">
    <property type="entry name" value="C-N_Hydrolase"/>
</dbReference>
<gene>
    <name evidence="3" type="ORF">X474_03785</name>
</gene>
<dbReference type="OrthoDB" id="9811121at2"/>
<evidence type="ECO:0000259" key="2">
    <source>
        <dbReference type="PROSITE" id="PS50263"/>
    </source>
</evidence>
<evidence type="ECO:0000256" key="1">
    <source>
        <dbReference type="ARBA" id="ARBA00022801"/>
    </source>
</evidence>
<dbReference type="InParanoid" id="A0A0D2GKK1"/>
<dbReference type="CDD" id="cd07197">
    <property type="entry name" value="nitrilase"/>
    <property type="match status" value="1"/>
</dbReference>
<dbReference type="GO" id="GO:0016811">
    <property type="term" value="F:hydrolase activity, acting on carbon-nitrogen (but not peptide) bonds, in linear amides"/>
    <property type="evidence" value="ECO:0007669"/>
    <property type="project" value="TreeGrafter"/>
</dbReference>
<dbReference type="PROSITE" id="PS50263">
    <property type="entry name" value="CN_HYDROLASE"/>
    <property type="match status" value="1"/>
</dbReference>
<proteinExistence type="predicted"/>
<dbReference type="Proteomes" id="UP000032233">
    <property type="component" value="Unassembled WGS sequence"/>
</dbReference>
<dbReference type="Pfam" id="PF00795">
    <property type="entry name" value="CN_hydrolase"/>
    <property type="match status" value="1"/>
</dbReference>
<name>A0A0D2GKK1_9BACT</name>
<evidence type="ECO:0000313" key="3">
    <source>
        <dbReference type="EMBL" id="KIX15292.1"/>
    </source>
</evidence>
<dbReference type="PANTHER" id="PTHR43674">
    <property type="entry name" value="NITRILASE C965.09-RELATED"/>
    <property type="match status" value="1"/>
</dbReference>
<organism evidence="3 4">
    <name type="scientific">Dethiosulfatarculus sandiegensis</name>
    <dbReference type="NCBI Taxonomy" id="1429043"/>
    <lineage>
        <taxon>Bacteria</taxon>
        <taxon>Pseudomonadati</taxon>
        <taxon>Thermodesulfobacteriota</taxon>
        <taxon>Desulfarculia</taxon>
        <taxon>Desulfarculales</taxon>
        <taxon>Desulfarculaceae</taxon>
        <taxon>Dethiosulfatarculus</taxon>
    </lineage>
</organism>
<feature type="domain" description="CN hydrolase" evidence="2">
    <location>
        <begin position="1"/>
        <end position="241"/>
    </location>
</feature>
<accession>A0A0D2GKK1</accession>
<dbReference type="SUPFAM" id="SSF56317">
    <property type="entry name" value="Carbon-nitrogen hydrolase"/>
    <property type="match status" value="1"/>
</dbReference>
<keyword evidence="4" id="KW-1185">Reference proteome</keyword>
<evidence type="ECO:0000313" key="4">
    <source>
        <dbReference type="Proteomes" id="UP000032233"/>
    </source>
</evidence>
<dbReference type="EMBL" id="AZAC01000003">
    <property type="protein sequence ID" value="KIX15292.1"/>
    <property type="molecule type" value="Genomic_DNA"/>
</dbReference>
<sequence>MKVTVCELPNNWINSEPVQEKLKSHLNAEKSDLLLLPEMPFYSWLAGSRDVDQELWAKAVDNHQAMIERLGDLKVGLVAGTRPILKNGAPHNEGFIWTKAAGAVGGHEKYYLPNEEGFWEATWYRRGDGVFKVIEAEGITFGFLICTEMWFNHRAREYGKAGMDILLCPRATPATSTGSWVAGGRAAANVSGAFCLSSNFNGSNTPDMDFGGTGWIVEPEEGNLLGTTSEKEPFLTMEIDINLAEQAKKSYPRYVED</sequence>
<protein>
    <submittedName>
        <fullName evidence="3">Nitrilase</fullName>
    </submittedName>
</protein>
<dbReference type="STRING" id="1429043.X474_03785"/>
<keyword evidence="1" id="KW-0378">Hydrolase</keyword>
<reference evidence="3 4" key="1">
    <citation type="submission" date="2013-11" db="EMBL/GenBank/DDBJ databases">
        <title>Metagenomic analysis of a methanogenic consortium involved in long chain n-alkane degradation.</title>
        <authorList>
            <person name="Davidova I.A."/>
            <person name="Callaghan A.V."/>
            <person name="Wawrik B."/>
            <person name="Pruitt S."/>
            <person name="Marks C."/>
            <person name="Duncan K.E."/>
            <person name="Suflita J.M."/>
        </authorList>
    </citation>
    <scope>NUCLEOTIDE SEQUENCE [LARGE SCALE GENOMIC DNA]</scope>
    <source>
        <strain evidence="3 4">SPR</strain>
    </source>
</reference>
<comment type="caution">
    <text evidence="3">The sequence shown here is derived from an EMBL/GenBank/DDBJ whole genome shotgun (WGS) entry which is preliminary data.</text>
</comment>
<dbReference type="AlphaFoldDB" id="A0A0D2GKK1"/>
<dbReference type="PANTHER" id="PTHR43674:SF2">
    <property type="entry name" value="BETA-UREIDOPROPIONASE"/>
    <property type="match status" value="1"/>
</dbReference>